<dbReference type="InterPro" id="IPR051677">
    <property type="entry name" value="AfsR-DnrI-RedD_regulator"/>
</dbReference>
<organism evidence="7 8">
    <name type="scientific">Amycolatopsis tolypomycina</name>
    <dbReference type="NCBI Taxonomy" id="208445"/>
    <lineage>
        <taxon>Bacteria</taxon>
        <taxon>Bacillati</taxon>
        <taxon>Actinomycetota</taxon>
        <taxon>Actinomycetes</taxon>
        <taxon>Pseudonocardiales</taxon>
        <taxon>Pseudonocardiaceae</taxon>
        <taxon>Amycolatopsis</taxon>
    </lineage>
</organism>
<dbReference type="SMART" id="SM01043">
    <property type="entry name" value="BTAD"/>
    <property type="match status" value="1"/>
</dbReference>
<comment type="similarity">
    <text evidence="1">Belongs to the AfsR/DnrI/RedD regulatory family.</text>
</comment>
<protein>
    <submittedName>
        <fullName evidence="7">DNA-binding transcriptional activator of the SARP family</fullName>
    </submittedName>
</protein>
<dbReference type="PANTHER" id="PTHR35807:SF1">
    <property type="entry name" value="TRANSCRIPTIONAL REGULATOR REDD"/>
    <property type="match status" value="1"/>
</dbReference>
<accession>A0A1H4ZZX9</accession>
<dbReference type="InterPro" id="IPR036388">
    <property type="entry name" value="WH-like_DNA-bd_sf"/>
</dbReference>
<dbReference type="Gene3D" id="1.25.40.10">
    <property type="entry name" value="Tetratricopeptide repeat domain"/>
    <property type="match status" value="1"/>
</dbReference>
<feature type="DNA-binding region" description="OmpR/PhoB-type" evidence="5">
    <location>
        <begin position="16"/>
        <end position="122"/>
    </location>
</feature>
<dbReference type="Pfam" id="PF00486">
    <property type="entry name" value="Trans_reg_C"/>
    <property type="match status" value="1"/>
</dbReference>
<evidence type="ECO:0000256" key="4">
    <source>
        <dbReference type="ARBA" id="ARBA00023163"/>
    </source>
</evidence>
<evidence type="ECO:0000259" key="6">
    <source>
        <dbReference type="PROSITE" id="PS51755"/>
    </source>
</evidence>
<keyword evidence="4" id="KW-0804">Transcription</keyword>
<evidence type="ECO:0000313" key="7">
    <source>
        <dbReference type="EMBL" id="SED35649.1"/>
    </source>
</evidence>
<reference evidence="8" key="1">
    <citation type="submission" date="2016-10" db="EMBL/GenBank/DDBJ databases">
        <authorList>
            <person name="Varghese N."/>
            <person name="Submissions S."/>
        </authorList>
    </citation>
    <scope>NUCLEOTIDE SEQUENCE [LARGE SCALE GENOMIC DNA]</scope>
    <source>
        <strain evidence="8">DSM 44544</strain>
    </source>
</reference>
<dbReference type="AlphaFoldDB" id="A0A1H4ZZX9"/>
<dbReference type="InterPro" id="IPR005158">
    <property type="entry name" value="BTAD"/>
</dbReference>
<evidence type="ECO:0000256" key="5">
    <source>
        <dbReference type="PROSITE-ProRule" id="PRU01091"/>
    </source>
</evidence>
<evidence type="ECO:0000256" key="2">
    <source>
        <dbReference type="ARBA" id="ARBA00023015"/>
    </source>
</evidence>
<dbReference type="CDD" id="cd15831">
    <property type="entry name" value="BTAD"/>
    <property type="match status" value="1"/>
</dbReference>
<dbReference type="SUPFAM" id="SSF46894">
    <property type="entry name" value="C-terminal effector domain of the bipartite response regulators"/>
    <property type="match status" value="1"/>
</dbReference>
<sequence length="278" mass="31162">MYSEKRLSDGLVGVTQRPVQPPESVVQFTVLGTLGVLRDGVDYTPTAPKLLQLLALLVMRPGKMVHVDSITQELWPSGPPRTVRTTLHTYVYHLRRCFEQHSLGDGADELLVTKAPGYVFRIDPSQVDVHRFGQLQQEAQDLLRQDQHAAAAARFRAALDLWTGPPLANVHCGPILLPYTMELLEQRRNALHMLIEAEITSGNHRELIGELRSLTAGNPLDEALHGQLMRALGRSGRRSDAMAVYRNLRKRLSEELGVEPCDELQLLHHDLISEGDHF</sequence>
<evidence type="ECO:0000256" key="3">
    <source>
        <dbReference type="ARBA" id="ARBA00023125"/>
    </source>
</evidence>
<dbReference type="GO" id="GO:0000160">
    <property type="term" value="P:phosphorelay signal transduction system"/>
    <property type="evidence" value="ECO:0007669"/>
    <property type="project" value="InterPro"/>
</dbReference>
<dbReference type="PANTHER" id="PTHR35807">
    <property type="entry name" value="TRANSCRIPTIONAL REGULATOR REDD-RELATED"/>
    <property type="match status" value="1"/>
</dbReference>
<dbReference type="GO" id="GO:0006355">
    <property type="term" value="P:regulation of DNA-templated transcription"/>
    <property type="evidence" value="ECO:0007669"/>
    <property type="project" value="InterPro"/>
</dbReference>
<keyword evidence="3 5" id="KW-0238">DNA-binding</keyword>
<dbReference type="SMART" id="SM00862">
    <property type="entry name" value="Trans_reg_C"/>
    <property type="match status" value="1"/>
</dbReference>
<dbReference type="GO" id="GO:0003677">
    <property type="term" value="F:DNA binding"/>
    <property type="evidence" value="ECO:0007669"/>
    <property type="project" value="UniProtKB-UniRule"/>
</dbReference>
<dbReference type="STRING" id="208445.SAMN04489727_7542"/>
<dbReference type="EMBL" id="FNSO01000004">
    <property type="protein sequence ID" value="SED35649.1"/>
    <property type="molecule type" value="Genomic_DNA"/>
</dbReference>
<dbReference type="Pfam" id="PF03704">
    <property type="entry name" value="BTAD"/>
    <property type="match status" value="1"/>
</dbReference>
<dbReference type="InterPro" id="IPR001867">
    <property type="entry name" value="OmpR/PhoB-type_DNA-bd"/>
</dbReference>
<keyword evidence="8" id="KW-1185">Reference proteome</keyword>
<dbReference type="Gene3D" id="1.10.10.10">
    <property type="entry name" value="Winged helix-like DNA-binding domain superfamily/Winged helix DNA-binding domain"/>
    <property type="match status" value="1"/>
</dbReference>
<dbReference type="InterPro" id="IPR016032">
    <property type="entry name" value="Sig_transdc_resp-reg_C-effctor"/>
</dbReference>
<dbReference type="InterPro" id="IPR011990">
    <property type="entry name" value="TPR-like_helical_dom_sf"/>
</dbReference>
<proteinExistence type="inferred from homology"/>
<keyword evidence="2" id="KW-0805">Transcription regulation</keyword>
<evidence type="ECO:0000313" key="8">
    <source>
        <dbReference type="Proteomes" id="UP000199622"/>
    </source>
</evidence>
<dbReference type="SUPFAM" id="SSF48452">
    <property type="entry name" value="TPR-like"/>
    <property type="match status" value="1"/>
</dbReference>
<name>A0A1H4ZZX9_9PSEU</name>
<dbReference type="Proteomes" id="UP000199622">
    <property type="component" value="Unassembled WGS sequence"/>
</dbReference>
<dbReference type="PROSITE" id="PS51755">
    <property type="entry name" value="OMPR_PHOB"/>
    <property type="match status" value="1"/>
</dbReference>
<dbReference type="RefSeq" id="WP_091316473.1">
    <property type="nucleotide sequence ID" value="NZ_FNSO01000004.1"/>
</dbReference>
<dbReference type="OrthoDB" id="3208838at2"/>
<gene>
    <name evidence="7" type="ORF">SAMN04489727_7542</name>
</gene>
<feature type="domain" description="OmpR/PhoB-type" evidence="6">
    <location>
        <begin position="16"/>
        <end position="122"/>
    </location>
</feature>
<evidence type="ECO:0000256" key="1">
    <source>
        <dbReference type="ARBA" id="ARBA00005820"/>
    </source>
</evidence>